<proteinExistence type="predicted"/>
<organism evidence="1">
    <name type="scientific">Candidatus Methanophagaceae archaeon ANME-1 ERB6</name>
    <dbReference type="NCBI Taxonomy" id="2759912"/>
    <lineage>
        <taxon>Archaea</taxon>
        <taxon>Methanobacteriati</taxon>
        <taxon>Methanobacteriota</taxon>
        <taxon>Stenosarchaea group</taxon>
        <taxon>Methanomicrobia</taxon>
        <taxon>Candidatus Methanophagales</taxon>
        <taxon>Candidatus Methanophagaceae</taxon>
    </lineage>
</organism>
<name>A0A7G9Z0D5_9EURY</name>
<protein>
    <submittedName>
        <fullName evidence="1">Uncharacterized protein</fullName>
    </submittedName>
</protein>
<accession>A0A7G9Z0D5</accession>
<sequence>MLLIRIIYLASNYKKAFFGLKSLKDNPVIIYIANYC</sequence>
<dbReference type="EMBL" id="MT631549">
    <property type="protein sequence ID" value="QNO53719.1"/>
    <property type="molecule type" value="Genomic_DNA"/>
</dbReference>
<evidence type="ECO:0000313" key="1">
    <source>
        <dbReference type="EMBL" id="QNO53719.1"/>
    </source>
</evidence>
<dbReference type="AlphaFoldDB" id="A0A7G9Z0D5"/>
<gene>
    <name evidence="1" type="ORF">ONPGGGGH_00017</name>
</gene>
<reference evidence="1" key="1">
    <citation type="submission" date="2020-06" db="EMBL/GenBank/DDBJ databases">
        <title>Unique genomic features of the anaerobic methanotrophic archaea.</title>
        <authorList>
            <person name="Chadwick G.L."/>
            <person name="Skennerton C.T."/>
            <person name="Laso-Perez R."/>
            <person name="Leu A.O."/>
            <person name="Speth D.R."/>
            <person name="Yu H."/>
            <person name="Morgan-Lang C."/>
            <person name="Hatzenpichler R."/>
            <person name="Goudeau D."/>
            <person name="Malmstrom R."/>
            <person name="Brazelton W.J."/>
            <person name="Woyke T."/>
            <person name="Hallam S.J."/>
            <person name="Tyson G.W."/>
            <person name="Wegener G."/>
            <person name="Boetius A."/>
            <person name="Orphan V."/>
        </authorList>
    </citation>
    <scope>NUCLEOTIDE SEQUENCE</scope>
</reference>